<sequence>MSLDSNRFGICNAKQRVAALDMARKLRDGGALELSPCDLWPYLRGRTLWLLGDSHTKSLYKSLQCFMLDFWEGKECAASPEAVLMQQLDALPTAHGESRFGLWDLKAGIAVGSAALKRALVKLGFDYLE</sequence>
<dbReference type="EMBL" id="KK101388">
    <property type="protein sequence ID" value="KIZ01068.1"/>
    <property type="molecule type" value="Genomic_DNA"/>
</dbReference>
<organism evidence="1 2">
    <name type="scientific">Monoraphidium neglectum</name>
    <dbReference type="NCBI Taxonomy" id="145388"/>
    <lineage>
        <taxon>Eukaryota</taxon>
        <taxon>Viridiplantae</taxon>
        <taxon>Chlorophyta</taxon>
        <taxon>core chlorophytes</taxon>
        <taxon>Chlorophyceae</taxon>
        <taxon>CS clade</taxon>
        <taxon>Sphaeropleales</taxon>
        <taxon>Selenastraceae</taxon>
        <taxon>Monoraphidium</taxon>
    </lineage>
</organism>
<dbReference type="AlphaFoldDB" id="A0A0D2JPL7"/>
<protein>
    <submittedName>
        <fullName evidence="1">Uncharacterized protein</fullName>
    </submittedName>
</protein>
<reference evidence="1 2" key="1">
    <citation type="journal article" date="2013" name="BMC Genomics">
        <title>Reconstruction of the lipid metabolism for the microalga Monoraphidium neglectum from its genome sequence reveals characteristics suitable for biofuel production.</title>
        <authorList>
            <person name="Bogen C."/>
            <person name="Al-Dilaimi A."/>
            <person name="Albersmeier A."/>
            <person name="Wichmann J."/>
            <person name="Grundmann M."/>
            <person name="Rupp O."/>
            <person name="Lauersen K.J."/>
            <person name="Blifernez-Klassen O."/>
            <person name="Kalinowski J."/>
            <person name="Goesmann A."/>
            <person name="Mussgnug J.H."/>
            <person name="Kruse O."/>
        </authorList>
    </citation>
    <scope>NUCLEOTIDE SEQUENCE [LARGE SCALE GENOMIC DNA]</scope>
    <source>
        <strain evidence="1 2">SAG 48.87</strain>
    </source>
</reference>
<evidence type="ECO:0000313" key="2">
    <source>
        <dbReference type="Proteomes" id="UP000054498"/>
    </source>
</evidence>
<dbReference type="KEGG" id="mng:MNEG_6895"/>
<dbReference type="OrthoDB" id="505352at2759"/>
<dbReference type="Proteomes" id="UP000054498">
    <property type="component" value="Unassembled WGS sequence"/>
</dbReference>
<dbReference type="GeneID" id="25739771"/>
<name>A0A0D2JPL7_9CHLO</name>
<evidence type="ECO:0000313" key="1">
    <source>
        <dbReference type="EMBL" id="KIZ01068.1"/>
    </source>
</evidence>
<proteinExistence type="predicted"/>
<keyword evidence="2" id="KW-1185">Reference proteome</keyword>
<accession>A0A0D2JPL7</accession>
<gene>
    <name evidence="1" type="ORF">MNEG_6895</name>
</gene>
<dbReference type="RefSeq" id="XP_013900087.1">
    <property type="nucleotide sequence ID" value="XM_014044633.1"/>
</dbReference>